<dbReference type="RefSeq" id="XP_004352333.1">
    <property type="nucleotide sequence ID" value="XM_004352281.1"/>
</dbReference>
<feature type="compositionally biased region" description="Acidic residues" evidence="1">
    <location>
        <begin position="110"/>
        <end position="122"/>
    </location>
</feature>
<keyword evidence="3" id="KW-1185">Reference proteome</keyword>
<gene>
    <name evidence="2" type="ORF">DFA_09680</name>
</gene>
<accession>F4Q8A8</accession>
<protein>
    <submittedName>
        <fullName evidence="2">Uncharacterized protein</fullName>
    </submittedName>
</protein>
<evidence type="ECO:0000313" key="3">
    <source>
        <dbReference type="Proteomes" id="UP000007797"/>
    </source>
</evidence>
<feature type="region of interest" description="Disordered" evidence="1">
    <location>
        <begin position="1"/>
        <end position="23"/>
    </location>
</feature>
<feature type="compositionally biased region" description="Low complexity" evidence="1">
    <location>
        <begin position="136"/>
        <end position="170"/>
    </location>
</feature>
<organism evidence="2 3">
    <name type="scientific">Cavenderia fasciculata</name>
    <name type="common">Slime mold</name>
    <name type="synonym">Dictyostelium fasciculatum</name>
    <dbReference type="NCBI Taxonomy" id="261658"/>
    <lineage>
        <taxon>Eukaryota</taxon>
        <taxon>Amoebozoa</taxon>
        <taxon>Evosea</taxon>
        <taxon>Eumycetozoa</taxon>
        <taxon>Dictyostelia</taxon>
        <taxon>Acytosteliales</taxon>
        <taxon>Cavenderiaceae</taxon>
        <taxon>Cavenderia</taxon>
    </lineage>
</organism>
<dbReference type="GeneID" id="14867968"/>
<dbReference type="EMBL" id="GL883025">
    <property type="protein sequence ID" value="EGG16008.1"/>
    <property type="molecule type" value="Genomic_DNA"/>
</dbReference>
<proteinExistence type="predicted"/>
<name>F4Q8A8_CACFS</name>
<dbReference type="KEGG" id="dfa:DFA_09680"/>
<sequence>MQGPQKRVAEDDRHKKALERTVENDQVSQWIESTFELFVKADTHSLICYLFSSPTKEAKIRDKLAFQLSKGSKKWTHSDLKSIQTRIDDLHSIKNINEPEELESLRITSSDEEEEEEEDDDTGANNHNINNRRHNNNNNNNNNSNNNNNNNSFDYYTSQSSGRSFSMSGMEPSVGPNIFIKQQPVSAADDTPSPEAKTPPDANTSSH</sequence>
<evidence type="ECO:0000313" key="2">
    <source>
        <dbReference type="EMBL" id="EGG16008.1"/>
    </source>
</evidence>
<feature type="region of interest" description="Disordered" evidence="1">
    <location>
        <begin position="92"/>
        <end position="207"/>
    </location>
</feature>
<reference evidence="3" key="1">
    <citation type="journal article" date="2011" name="Genome Res.">
        <title>Phylogeny-wide analysis of social amoeba genomes highlights ancient origins for complex intercellular communication.</title>
        <authorList>
            <person name="Heidel A.J."/>
            <person name="Lawal H.M."/>
            <person name="Felder M."/>
            <person name="Schilde C."/>
            <person name="Helps N.R."/>
            <person name="Tunggal B."/>
            <person name="Rivero F."/>
            <person name="John U."/>
            <person name="Schleicher M."/>
            <person name="Eichinger L."/>
            <person name="Platzer M."/>
            <person name="Noegel A.A."/>
            <person name="Schaap P."/>
            <person name="Gloeckner G."/>
        </authorList>
    </citation>
    <scope>NUCLEOTIDE SEQUENCE [LARGE SCALE GENOMIC DNA]</scope>
    <source>
        <strain evidence="3">SH3</strain>
    </source>
</reference>
<evidence type="ECO:0000256" key="1">
    <source>
        <dbReference type="SAM" id="MobiDB-lite"/>
    </source>
</evidence>
<dbReference type="AlphaFoldDB" id="F4Q8A8"/>
<dbReference type="Proteomes" id="UP000007797">
    <property type="component" value="Unassembled WGS sequence"/>
</dbReference>
<feature type="compositionally biased region" description="Basic and acidic residues" evidence="1">
    <location>
        <begin position="7"/>
        <end position="23"/>
    </location>
</feature>